<proteinExistence type="predicted"/>
<keyword evidence="3" id="KW-1185">Reference proteome</keyword>
<comment type="caution">
    <text evidence="2">The sequence shown here is derived from an EMBL/GenBank/DDBJ whole genome shotgun (WGS) entry which is preliminary data.</text>
</comment>
<dbReference type="InterPro" id="IPR051673">
    <property type="entry name" value="SSDNA_exonuclease_RecJ"/>
</dbReference>
<protein>
    <submittedName>
        <fullName evidence="2">DHH family phosphoesterase</fullName>
    </submittedName>
</protein>
<dbReference type="PANTHER" id="PTHR30255:SF2">
    <property type="entry name" value="SINGLE-STRANDED-DNA-SPECIFIC EXONUCLEASE RECJ"/>
    <property type="match status" value="1"/>
</dbReference>
<gene>
    <name evidence="2" type="ORF">OCV57_00065</name>
</gene>
<feature type="domain" description="DDH" evidence="1">
    <location>
        <begin position="71"/>
        <end position="212"/>
    </location>
</feature>
<dbReference type="Proteomes" id="UP001208131">
    <property type="component" value="Unassembled WGS sequence"/>
</dbReference>
<evidence type="ECO:0000313" key="3">
    <source>
        <dbReference type="Proteomes" id="UP001208131"/>
    </source>
</evidence>
<dbReference type="Gene3D" id="3.90.1640.30">
    <property type="match status" value="1"/>
</dbReference>
<dbReference type="Gene3D" id="3.10.310.30">
    <property type="match status" value="1"/>
</dbReference>
<evidence type="ECO:0000259" key="1">
    <source>
        <dbReference type="Pfam" id="PF01368"/>
    </source>
</evidence>
<dbReference type="SUPFAM" id="SSF64182">
    <property type="entry name" value="DHH phosphoesterases"/>
    <property type="match status" value="1"/>
</dbReference>
<dbReference type="RefSeq" id="WP_267300083.1">
    <property type="nucleotide sequence ID" value="NZ_JAOQJZ010000001.1"/>
</dbReference>
<dbReference type="AlphaFoldDB" id="A0AAE3LGG8"/>
<dbReference type="InterPro" id="IPR001667">
    <property type="entry name" value="DDH_dom"/>
</dbReference>
<dbReference type="GO" id="GO:0004527">
    <property type="term" value="F:exonuclease activity"/>
    <property type="evidence" value="ECO:0007669"/>
    <property type="project" value="UniProtKB-KW"/>
</dbReference>
<name>A0AAE3LGG8_9FIRM</name>
<accession>A0AAE3LGG8</accession>
<dbReference type="EMBL" id="JAOQJZ010000001">
    <property type="protein sequence ID" value="MCU6704325.1"/>
    <property type="molecule type" value="Genomic_DNA"/>
</dbReference>
<dbReference type="PANTHER" id="PTHR30255">
    <property type="entry name" value="SINGLE-STRANDED-DNA-SPECIFIC EXONUCLEASE RECJ"/>
    <property type="match status" value="1"/>
</dbReference>
<dbReference type="Pfam" id="PF01368">
    <property type="entry name" value="DHH"/>
    <property type="match status" value="1"/>
</dbReference>
<dbReference type="InterPro" id="IPR038763">
    <property type="entry name" value="DHH_sf"/>
</dbReference>
<organism evidence="2 3">
    <name type="scientific">Hominimerdicola aceti</name>
    <dbReference type="NCBI Taxonomy" id="2981726"/>
    <lineage>
        <taxon>Bacteria</taxon>
        <taxon>Bacillati</taxon>
        <taxon>Bacillota</taxon>
        <taxon>Clostridia</taxon>
        <taxon>Eubacteriales</taxon>
        <taxon>Oscillospiraceae</taxon>
        <taxon>Hominimerdicola</taxon>
    </lineage>
</organism>
<evidence type="ECO:0000313" key="2">
    <source>
        <dbReference type="EMBL" id="MCU6704325.1"/>
    </source>
</evidence>
<sequence>MGSETTNMNYKIIGNNDYYHIPISIFTNRGITNVSEYTHLTDDVLISYDNLDNITEAVQILDKHIKNNSKMAIIVDCDVDGQCSAAMMYSYLKRLNKKIDITYLIHSGKQHGISFEIEIPENIKLLIIPDAGSNDTEQCKQLTEQGIDVLVLDHHDVERINPYAVIVNNQASSKYSNKELCGAGIVYKFLQALDDCYWNDYADDYLDLVALANISDIMDLRSLETKRLIDKGLYNVTNKCFEEFINAQNYSMKGKVNPHTIAFCITSLINAMCRVGDMEEKDLLFRAFIERDEEFEYKKRGETENTKENIYQRVVRLCKNAKSRQDNQVKKLLPALRKSVNNDENTVLFLKGNNIPSVFSGLIAMKMASYAKKPCLILRKDEENNIYRGSARNFDNSYVLDLKADLLKTGLFNWCQGHANAFGFEIKAENVVEAIKVLNKNIDSDNPLPIDFCFDYGEFNIGMISDVTSLENCYGAGIKEPLFVINNIVLEHSQGVVMGKNEDTWKFITDDNIAIIKFCNPSDDKVLDFLNGYDDEMCINALCQLNVSEYKGVITPQIVILKYEEVER</sequence>
<reference evidence="2 3" key="1">
    <citation type="journal article" date="2021" name="ISME Commun">
        <title>Automated analysis of genomic sequences facilitates high-throughput and comprehensive description of bacteria.</title>
        <authorList>
            <person name="Hitch T.C.A."/>
        </authorList>
    </citation>
    <scope>NUCLEOTIDE SEQUENCE [LARGE SCALE GENOMIC DNA]</scope>
    <source>
        <strain evidence="2 3">Sanger_31</strain>
    </source>
</reference>